<protein>
    <submittedName>
        <fullName evidence="1">Uncharacterized protein</fullName>
    </submittedName>
</protein>
<dbReference type="RefSeq" id="WP_255177432.1">
    <property type="nucleotide sequence ID" value="NZ_CP101462.1"/>
</dbReference>
<evidence type="ECO:0000313" key="2">
    <source>
        <dbReference type="Proteomes" id="UP001060325"/>
    </source>
</evidence>
<dbReference type="EMBL" id="CP101462">
    <property type="protein sequence ID" value="UTT42926.1"/>
    <property type="molecule type" value="Genomic_DNA"/>
</dbReference>
<name>A0ABY5FMY6_9BACL</name>
<sequence>MKKTVLINASFLVEVEETEVHKDFGMIDQITNELFHDQKIRIGTNEVNVEWESCSTVILDPVSMNCGQCATCRRWTTDREKSNPLLQLCNGATFEGKLLCDECLPEDHRWSF</sequence>
<organism evidence="1 2">
    <name type="scientific">Exiguobacterium aurantiacum</name>
    <dbReference type="NCBI Taxonomy" id="33987"/>
    <lineage>
        <taxon>Bacteria</taxon>
        <taxon>Bacillati</taxon>
        <taxon>Bacillota</taxon>
        <taxon>Bacilli</taxon>
        <taxon>Bacillales</taxon>
        <taxon>Bacillales Family XII. Incertae Sedis</taxon>
        <taxon>Exiguobacterium</taxon>
    </lineage>
</organism>
<dbReference type="Proteomes" id="UP001060325">
    <property type="component" value="Chromosome"/>
</dbReference>
<accession>A0ABY5FMY6</accession>
<reference evidence="1" key="1">
    <citation type="submission" date="2022-07" db="EMBL/GenBank/DDBJ databases">
        <title>Complete genome of CX2.</title>
        <authorList>
            <person name="Cao G."/>
        </authorList>
    </citation>
    <scope>NUCLEOTIDE SEQUENCE</scope>
    <source>
        <strain evidence="1">CX2</strain>
    </source>
</reference>
<evidence type="ECO:0000313" key="1">
    <source>
        <dbReference type="EMBL" id="UTT42926.1"/>
    </source>
</evidence>
<keyword evidence="2" id="KW-1185">Reference proteome</keyword>
<gene>
    <name evidence="1" type="ORF">NMQ00_15640</name>
</gene>
<proteinExistence type="predicted"/>